<comment type="caution">
    <text evidence="4">The sequence shown here is derived from an EMBL/GenBank/DDBJ whole genome shotgun (WGS) entry which is preliminary data.</text>
</comment>
<gene>
    <name evidence="4" type="ORF">SEMRO_1206_G252390.2</name>
</gene>
<protein>
    <recommendedName>
        <fullName evidence="3">PPIase cyclophilin-type domain-containing protein</fullName>
    </recommendedName>
</protein>
<dbReference type="Proteomes" id="UP001153069">
    <property type="component" value="Unassembled WGS sequence"/>
</dbReference>
<feature type="compositionally biased region" description="Low complexity" evidence="1">
    <location>
        <begin position="375"/>
        <end position="384"/>
    </location>
</feature>
<accession>A0A9N8HQL9</accession>
<sequence length="607" mass="67981">MPRQSYMISGGGGSHGGSGDERGFERPALKNSKSASTYSTTMSPRVHPKSSFSMSEAGGRLGSNSGSLGFFRSRGGELPLTNQPPPEESNHNNSSSSSNRHKMRAAVSGRESAGALPDWSRNAPSPSDSFNNNITPSPRKRTGSAHDQHSLHGSNHHPHQSSSMTMMEHGHGEYDHQYDPVEEDHYSSGSSIRRTSINELESSQSTALRQRKPMEGEYMYHYQQYSNGSSSRHNNNNSQRQQPNRANSNNSTGLKNRHRLIRLDSKTMRTLVRVNLTQILQMAIFLLVTFLLYDSHHKGNLIAARLKEFKSEEAMLFLHLHRIEQQSIQLHEALQRFDSTKSNNNNNQNAPIPPTSNENNIPNKSLARDTNNNRQPQQQGQQQQAPNIDSALIQKQTQQLMQMEEELSHEVRTLQTRIQHSAVRSIVHEYGEGPVQVIWEVLLDGVTSKVSILLWHDTPHAAWTWLEQISKKQWDGSQIHLANNRIMNVGSVYTDVSEQSRLDFIERSQQRHEAWTVGLAEPQQHGSSTGTGGGLQVFINLQDNTEFSKHNVCIGKVFDGFDVLHKMVEKSRQMQEAAGGGQQGLAPITIRTARASHLTNRETKGLI</sequence>
<dbReference type="Gene3D" id="2.40.100.10">
    <property type="entry name" value="Cyclophilin-like"/>
    <property type="match status" value="1"/>
</dbReference>
<dbReference type="GO" id="GO:0003755">
    <property type="term" value="F:peptidyl-prolyl cis-trans isomerase activity"/>
    <property type="evidence" value="ECO:0007669"/>
    <property type="project" value="InterPro"/>
</dbReference>
<feature type="compositionally biased region" description="Polar residues" evidence="1">
    <location>
        <begin position="187"/>
        <end position="208"/>
    </location>
</feature>
<keyword evidence="2" id="KW-0472">Membrane</keyword>
<keyword evidence="2" id="KW-1133">Transmembrane helix</keyword>
<evidence type="ECO:0000313" key="5">
    <source>
        <dbReference type="Proteomes" id="UP001153069"/>
    </source>
</evidence>
<evidence type="ECO:0000256" key="1">
    <source>
        <dbReference type="SAM" id="MobiDB-lite"/>
    </source>
</evidence>
<feature type="compositionally biased region" description="Polar residues" evidence="1">
    <location>
        <begin position="355"/>
        <end position="374"/>
    </location>
</feature>
<dbReference type="InterPro" id="IPR002130">
    <property type="entry name" value="Cyclophilin-type_PPIase_dom"/>
</dbReference>
<feature type="region of interest" description="Disordered" evidence="1">
    <location>
        <begin position="226"/>
        <end position="257"/>
    </location>
</feature>
<dbReference type="InterPro" id="IPR029000">
    <property type="entry name" value="Cyclophilin-like_dom_sf"/>
</dbReference>
<feature type="compositionally biased region" description="Low complexity" evidence="1">
    <location>
        <begin position="226"/>
        <end position="251"/>
    </location>
</feature>
<evidence type="ECO:0000256" key="2">
    <source>
        <dbReference type="SAM" id="Phobius"/>
    </source>
</evidence>
<evidence type="ECO:0000313" key="4">
    <source>
        <dbReference type="EMBL" id="CAB9521547.1"/>
    </source>
</evidence>
<dbReference type="Pfam" id="PF00160">
    <property type="entry name" value="Pro_isomerase"/>
    <property type="match status" value="1"/>
</dbReference>
<dbReference type="OrthoDB" id="48204at2759"/>
<feature type="transmembrane region" description="Helical" evidence="2">
    <location>
        <begin position="271"/>
        <end position="293"/>
    </location>
</feature>
<organism evidence="4 5">
    <name type="scientific">Seminavis robusta</name>
    <dbReference type="NCBI Taxonomy" id="568900"/>
    <lineage>
        <taxon>Eukaryota</taxon>
        <taxon>Sar</taxon>
        <taxon>Stramenopiles</taxon>
        <taxon>Ochrophyta</taxon>
        <taxon>Bacillariophyta</taxon>
        <taxon>Bacillariophyceae</taxon>
        <taxon>Bacillariophycidae</taxon>
        <taxon>Naviculales</taxon>
        <taxon>Naviculaceae</taxon>
        <taxon>Seminavis</taxon>
    </lineage>
</organism>
<proteinExistence type="predicted"/>
<dbReference type="AlphaFoldDB" id="A0A9N8HQL9"/>
<reference evidence="4" key="1">
    <citation type="submission" date="2020-06" db="EMBL/GenBank/DDBJ databases">
        <authorList>
            <consortium name="Plant Systems Biology data submission"/>
        </authorList>
    </citation>
    <scope>NUCLEOTIDE SEQUENCE</scope>
    <source>
        <strain evidence="4">D6</strain>
    </source>
</reference>
<feature type="compositionally biased region" description="Basic and acidic residues" evidence="1">
    <location>
        <begin position="18"/>
        <end position="28"/>
    </location>
</feature>
<feature type="domain" description="PPIase cyclophilin-type" evidence="3">
    <location>
        <begin position="452"/>
        <end position="573"/>
    </location>
</feature>
<dbReference type="SUPFAM" id="SSF50891">
    <property type="entry name" value="Cyclophilin-like"/>
    <property type="match status" value="1"/>
</dbReference>
<keyword evidence="5" id="KW-1185">Reference proteome</keyword>
<keyword evidence="2" id="KW-0812">Transmembrane</keyword>
<feature type="region of interest" description="Disordered" evidence="1">
    <location>
        <begin position="339"/>
        <end position="387"/>
    </location>
</feature>
<feature type="compositionally biased region" description="Polar residues" evidence="1">
    <location>
        <begin position="122"/>
        <end position="136"/>
    </location>
</feature>
<dbReference type="EMBL" id="CAICTM010001204">
    <property type="protein sequence ID" value="CAB9521547.1"/>
    <property type="molecule type" value="Genomic_DNA"/>
</dbReference>
<name>A0A9N8HQL9_9STRA</name>
<feature type="compositionally biased region" description="Low complexity" evidence="1">
    <location>
        <begin position="62"/>
        <end position="73"/>
    </location>
</feature>
<feature type="region of interest" description="Disordered" evidence="1">
    <location>
        <begin position="1"/>
        <end position="212"/>
    </location>
</feature>
<feature type="compositionally biased region" description="Polar residues" evidence="1">
    <location>
        <begin position="31"/>
        <end position="43"/>
    </location>
</feature>
<evidence type="ECO:0000259" key="3">
    <source>
        <dbReference type="Pfam" id="PF00160"/>
    </source>
</evidence>
<feature type="compositionally biased region" description="Basic and acidic residues" evidence="1">
    <location>
        <begin position="168"/>
        <end position="186"/>
    </location>
</feature>